<dbReference type="AlphaFoldDB" id="A0A432V1F6"/>
<accession>A0A432V1F6</accession>
<keyword evidence="2" id="KW-1185">Reference proteome</keyword>
<organism evidence="1 2">
    <name type="scientific">Borborobacter arsenicus</name>
    <dbReference type="NCBI Taxonomy" id="1851146"/>
    <lineage>
        <taxon>Bacteria</taxon>
        <taxon>Pseudomonadati</taxon>
        <taxon>Pseudomonadota</taxon>
        <taxon>Alphaproteobacteria</taxon>
        <taxon>Hyphomicrobiales</taxon>
        <taxon>Phyllobacteriaceae</taxon>
        <taxon>Borborobacter</taxon>
    </lineage>
</organism>
<evidence type="ECO:0000313" key="1">
    <source>
        <dbReference type="EMBL" id="RUM96027.1"/>
    </source>
</evidence>
<proteinExistence type="predicted"/>
<gene>
    <name evidence="1" type="ORF">EET67_20060</name>
</gene>
<dbReference type="EMBL" id="RKST01000026">
    <property type="protein sequence ID" value="RUM96027.1"/>
    <property type="molecule type" value="Genomic_DNA"/>
</dbReference>
<evidence type="ECO:0000313" key="2">
    <source>
        <dbReference type="Proteomes" id="UP000281647"/>
    </source>
</evidence>
<name>A0A432V1F6_9HYPH</name>
<reference evidence="1 2" key="1">
    <citation type="submission" date="2018-11" db="EMBL/GenBank/DDBJ databases">
        <title>Pseudaminobacter arsenicus sp. nov., an arsenic-resistant bacterium isolated from arsenic-rich aquifers.</title>
        <authorList>
            <person name="Mu Y."/>
        </authorList>
    </citation>
    <scope>NUCLEOTIDE SEQUENCE [LARGE SCALE GENOMIC DNA]</scope>
    <source>
        <strain evidence="1 2">CB3</strain>
    </source>
</reference>
<dbReference type="Proteomes" id="UP000281647">
    <property type="component" value="Unassembled WGS sequence"/>
</dbReference>
<sequence length="68" mass="7759">MFTRQQNWQPITTAPHGADLELAVINRDGIHALVFPCRRMSEGWVRANTSDKIEVSPTHWRDWNGAAT</sequence>
<protein>
    <submittedName>
        <fullName evidence="1">Uncharacterized protein</fullName>
    </submittedName>
</protein>
<comment type="caution">
    <text evidence="1">The sequence shown here is derived from an EMBL/GenBank/DDBJ whole genome shotgun (WGS) entry which is preliminary data.</text>
</comment>
<dbReference type="OrthoDB" id="9806245at2"/>